<dbReference type="PANTHER" id="PTHR35862:SF1">
    <property type="entry name" value="FELS-2 PROPHAGE PROTEIN"/>
    <property type="match status" value="1"/>
</dbReference>
<dbReference type="Pfam" id="PF26078">
    <property type="entry name" value="Baseplate_J_M"/>
    <property type="match status" value="1"/>
</dbReference>
<dbReference type="InterPro" id="IPR058531">
    <property type="entry name" value="Baseplate_J_M"/>
</dbReference>
<keyword evidence="4" id="KW-1185">Reference proteome</keyword>
<dbReference type="OrthoDB" id="9793802at2"/>
<protein>
    <submittedName>
        <fullName evidence="3">Baseplate assembly protein</fullName>
    </submittedName>
</protein>
<dbReference type="Pfam" id="PF26079">
    <property type="entry name" value="Baseplate_J_C"/>
    <property type="match status" value="1"/>
</dbReference>
<dbReference type="InterPro" id="IPR058530">
    <property type="entry name" value="Baseplate_J-like_C"/>
</dbReference>
<dbReference type="PANTHER" id="PTHR35862">
    <property type="entry name" value="FELS-2 PROPHAGE PROTEIN"/>
    <property type="match status" value="1"/>
</dbReference>
<dbReference type="EMBL" id="JMIB01000005">
    <property type="protein sequence ID" value="KDM92900.1"/>
    <property type="molecule type" value="Genomic_DNA"/>
</dbReference>
<accession>A0A066RR24</accession>
<evidence type="ECO:0000313" key="3">
    <source>
        <dbReference type="EMBL" id="KDM92900.1"/>
    </source>
</evidence>
<name>A0A066RR24_9GAMM</name>
<organism evidence="3 4">
    <name type="scientific">Photobacterium galatheae</name>
    <dbReference type="NCBI Taxonomy" id="1654360"/>
    <lineage>
        <taxon>Bacteria</taxon>
        <taxon>Pseudomonadati</taxon>
        <taxon>Pseudomonadota</taxon>
        <taxon>Gammaproteobacteria</taxon>
        <taxon>Vibrionales</taxon>
        <taxon>Vibrionaceae</taxon>
        <taxon>Photobacterium</taxon>
    </lineage>
</organism>
<evidence type="ECO:0000313" key="4">
    <source>
        <dbReference type="Proteomes" id="UP000027192"/>
    </source>
</evidence>
<reference evidence="3 4" key="1">
    <citation type="submission" date="2014-04" db="EMBL/GenBank/DDBJ databases">
        <title>Draft genome sequence of Photobacterium halotolerans S2753: a solonamide, ngercheumicin and holomycin producer.</title>
        <authorList>
            <person name="Machado H.R."/>
            <person name="Gram L."/>
        </authorList>
    </citation>
    <scope>NUCLEOTIDE SEQUENCE [LARGE SCALE GENOMIC DNA]</scope>
    <source>
        <strain evidence="3 4">S2753</strain>
    </source>
</reference>
<dbReference type="InterPro" id="IPR052726">
    <property type="entry name" value="Phage_Baseplate_Hub"/>
</dbReference>
<gene>
    <name evidence="3" type="ORF">EA58_03855</name>
</gene>
<dbReference type="PIRSF" id="PIRSF020481">
    <property type="entry name" value="BAP"/>
    <property type="match status" value="1"/>
</dbReference>
<dbReference type="Proteomes" id="UP000027192">
    <property type="component" value="Unassembled WGS sequence"/>
</dbReference>
<dbReference type="RefSeq" id="WP_036749021.1">
    <property type="nucleotide sequence ID" value="NZ_JAGSGC010000002.1"/>
</dbReference>
<dbReference type="STRING" id="1654360.EA58_03855"/>
<proteinExistence type="predicted"/>
<comment type="caution">
    <text evidence="3">The sequence shown here is derived from an EMBL/GenBank/DDBJ whole genome shotgun (WGS) entry which is preliminary data.</text>
</comment>
<evidence type="ECO:0000259" key="2">
    <source>
        <dbReference type="Pfam" id="PF26079"/>
    </source>
</evidence>
<evidence type="ECO:0000259" key="1">
    <source>
        <dbReference type="Pfam" id="PF26078"/>
    </source>
</evidence>
<dbReference type="AlphaFoldDB" id="A0A066RR24"/>
<sequence length="295" mass="31983">MSMQDLTQLPPPDLLEPLSFEAIFAQMRDKLIENDPTFTAMTESDPVYKVLEVAAYFRMLDRQRVNEAALAVLLAYAQGNDLDNIGARYNVYRQEISPADDSTVPPTPAVMEPDDDYRRRIQLALEGMSVAGPANAYRFHALSAHPLVSDATAISKTPGSVLITVLSREGNGSAEQGILDAVTSALSAEDIRPLTDEVTVQSADIVSYEIDATLYLASGPESEPVLAAAQERIAAYTTEQFRLGRNIRRSAIDAALHAAGVQNVVLHQPAADIVISKEQAGYCINITVNYGGEDE</sequence>
<feature type="domain" description="Baseplate J-like C-terminal" evidence="2">
    <location>
        <begin position="208"/>
        <end position="289"/>
    </location>
</feature>
<feature type="domain" description="Baseplate J-like central" evidence="1">
    <location>
        <begin position="130"/>
        <end position="201"/>
    </location>
</feature>
<dbReference type="InterPro" id="IPR014507">
    <property type="entry name" value="Baseplate_assembly_J_pred"/>
</dbReference>